<evidence type="ECO:0000313" key="4">
    <source>
        <dbReference type="EMBL" id="AYQ72488.1"/>
    </source>
</evidence>
<keyword evidence="2" id="KW-0012">Acyltransferase</keyword>
<dbReference type="Proteomes" id="UP000269097">
    <property type="component" value="Chromosome"/>
</dbReference>
<dbReference type="PANTHER" id="PTHR43420">
    <property type="entry name" value="ACETYLTRANSFERASE"/>
    <property type="match status" value="1"/>
</dbReference>
<proteinExistence type="predicted"/>
<dbReference type="Gene3D" id="3.40.630.30">
    <property type="match status" value="1"/>
</dbReference>
<gene>
    <name evidence="4" type="ORF">EAV92_07865</name>
</gene>
<feature type="domain" description="N-acetyltransferase" evidence="3">
    <location>
        <begin position="10"/>
        <end position="154"/>
    </location>
</feature>
<dbReference type="KEGG" id="coh:EAV92_07865"/>
<dbReference type="PROSITE" id="PS51186">
    <property type="entry name" value="GNAT"/>
    <property type="match status" value="1"/>
</dbReference>
<keyword evidence="1 4" id="KW-0808">Transferase</keyword>
<dbReference type="EMBL" id="CP033433">
    <property type="protein sequence ID" value="AYQ72488.1"/>
    <property type="molecule type" value="Genomic_DNA"/>
</dbReference>
<dbReference type="CDD" id="cd04301">
    <property type="entry name" value="NAT_SF"/>
    <property type="match status" value="1"/>
</dbReference>
<dbReference type="Pfam" id="PF00583">
    <property type="entry name" value="Acetyltransf_1"/>
    <property type="match status" value="1"/>
</dbReference>
<protein>
    <submittedName>
        <fullName evidence="4">GNAT family N-acetyltransferase</fullName>
    </submittedName>
</protein>
<dbReference type="InterPro" id="IPR000182">
    <property type="entry name" value="GNAT_dom"/>
</dbReference>
<accession>A0A3G3JW79</accession>
<dbReference type="InterPro" id="IPR050680">
    <property type="entry name" value="YpeA/RimI_acetyltransf"/>
</dbReference>
<evidence type="ECO:0000256" key="1">
    <source>
        <dbReference type="ARBA" id="ARBA00022679"/>
    </source>
</evidence>
<dbReference type="SUPFAM" id="SSF55729">
    <property type="entry name" value="Acyl-CoA N-acyltransferases (Nat)"/>
    <property type="match status" value="1"/>
</dbReference>
<evidence type="ECO:0000256" key="2">
    <source>
        <dbReference type="ARBA" id="ARBA00023315"/>
    </source>
</evidence>
<dbReference type="RefSeq" id="WP_123040548.1">
    <property type="nucleotide sequence ID" value="NZ_CP033433.1"/>
</dbReference>
<name>A0A3G3JW79_9BACL</name>
<dbReference type="PANTHER" id="PTHR43420:SF47">
    <property type="entry name" value="N-ACETYLTRANSFERASE DOMAIN-CONTAINING PROTEIN"/>
    <property type="match status" value="1"/>
</dbReference>
<dbReference type="AlphaFoldDB" id="A0A3G3JW79"/>
<evidence type="ECO:0000313" key="5">
    <source>
        <dbReference type="Proteomes" id="UP000269097"/>
    </source>
</evidence>
<sequence length="154" mass="18680">MQIIQTSESEVVAHLNKEVHDLHVSLYPAYFKEYHFETVNEFFKNAMTNPRFLFYIIKDEDQYLGYAWIELREYTENVFMRAYKSIFVHQLCISKRYQSRGLGSLLINKIDQIAKENGINKIELDFWADNKIAEQFYLKNGFKDYRRFVYRDHH</sequence>
<keyword evidence="5" id="KW-1185">Reference proteome</keyword>
<organism evidence="4 5">
    <name type="scientific">Cohnella candidum</name>
    <dbReference type="NCBI Taxonomy" id="2674991"/>
    <lineage>
        <taxon>Bacteria</taxon>
        <taxon>Bacillati</taxon>
        <taxon>Bacillota</taxon>
        <taxon>Bacilli</taxon>
        <taxon>Bacillales</taxon>
        <taxon>Paenibacillaceae</taxon>
        <taxon>Cohnella</taxon>
    </lineage>
</organism>
<dbReference type="GO" id="GO:0016747">
    <property type="term" value="F:acyltransferase activity, transferring groups other than amino-acyl groups"/>
    <property type="evidence" value="ECO:0007669"/>
    <property type="project" value="InterPro"/>
</dbReference>
<reference evidence="4 5" key="1">
    <citation type="submission" date="2018-10" db="EMBL/GenBank/DDBJ databases">
        <title>Genome Sequence of Cohnella sp.</title>
        <authorList>
            <person name="Srinivasan S."/>
            <person name="Kim M.K."/>
        </authorList>
    </citation>
    <scope>NUCLEOTIDE SEQUENCE [LARGE SCALE GENOMIC DNA]</scope>
    <source>
        <strain evidence="4 5">18JY8-7</strain>
    </source>
</reference>
<dbReference type="InterPro" id="IPR016181">
    <property type="entry name" value="Acyl_CoA_acyltransferase"/>
</dbReference>
<evidence type="ECO:0000259" key="3">
    <source>
        <dbReference type="PROSITE" id="PS51186"/>
    </source>
</evidence>